<proteinExistence type="predicted"/>
<evidence type="ECO:0000256" key="1">
    <source>
        <dbReference type="SAM" id="MobiDB-lite"/>
    </source>
</evidence>
<dbReference type="EMBL" id="PXYL01000006">
    <property type="protein sequence ID" value="PSJ60190.1"/>
    <property type="molecule type" value="Genomic_DNA"/>
</dbReference>
<dbReference type="OrthoDB" id="8086182at2"/>
<dbReference type="RefSeq" id="WP_106724521.1">
    <property type="nucleotide sequence ID" value="NZ_PXYL01000006.1"/>
</dbReference>
<reference evidence="2 3" key="1">
    <citation type="submission" date="2018-03" db="EMBL/GenBank/DDBJ databases">
        <title>The draft genome of Mesorhizobium soli JCM 19897.</title>
        <authorList>
            <person name="Li L."/>
            <person name="Liu L."/>
            <person name="Liang L."/>
            <person name="Wang T."/>
            <person name="Zhang X."/>
        </authorList>
    </citation>
    <scope>NUCLEOTIDE SEQUENCE [LARGE SCALE GENOMIC DNA]</scope>
    <source>
        <strain evidence="2 3">JCM 19897</strain>
    </source>
</reference>
<evidence type="ECO:0000313" key="2">
    <source>
        <dbReference type="EMBL" id="PSJ60190.1"/>
    </source>
</evidence>
<dbReference type="Proteomes" id="UP000240653">
    <property type="component" value="Unassembled WGS sequence"/>
</dbReference>
<name>A0A2P7SCH1_9HYPH</name>
<protein>
    <submittedName>
        <fullName evidence="2">Uncharacterized protein</fullName>
    </submittedName>
</protein>
<keyword evidence="3" id="KW-1185">Reference proteome</keyword>
<accession>A0A2P7SCH1</accession>
<comment type="caution">
    <text evidence="2">The sequence shown here is derived from an EMBL/GenBank/DDBJ whole genome shotgun (WGS) entry which is preliminary data.</text>
</comment>
<gene>
    <name evidence="2" type="ORF">C7I85_13515</name>
</gene>
<sequence>MTLLNRITTYAIALREFIAPTYRPERHYMRGPGPACERRRGTATPKNHATALNARPSFQ</sequence>
<feature type="region of interest" description="Disordered" evidence="1">
    <location>
        <begin position="26"/>
        <end position="59"/>
    </location>
</feature>
<organism evidence="2 3">
    <name type="scientific">Pseudaminobacter soli</name>
    <name type="common">ex Li et al. 2025</name>
    <dbReference type="NCBI Taxonomy" id="1295366"/>
    <lineage>
        <taxon>Bacteria</taxon>
        <taxon>Pseudomonadati</taxon>
        <taxon>Pseudomonadota</taxon>
        <taxon>Alphaproteobacteria</taxon>
        <taxon>Hyphomicrobiales</taxon>
        <taxon>Phyllobacteriaceae</taxon>
        <taxon>Pseudaminobacter</taxon>
    </lineage>
</organism>
<evidence type="ECO:0000313" key="3">
    <source>
        <dbReference type="Proteomes" id="UP000240653"/>
    </source>
</evidence>
<dbReference type="AlphaFoldDB" id="A0A2P7SCH1"/>